<organism evidence="3 4">
    <name type="scientific">Rhodococcoides kyotonense</name>
    <dbReference type="NCBI Taxonomy" id="398843"/>
    <lineage>
        <taxon>Bacteria</taxon>
        <taxon>Bacillati</taxon>
        <taxon>Actinomycetota</taxon>
        <taxon>Actinomycetes</taxon>
        <taxon>Mycobacteriales</taxon>
        <taxon>Nocardiaceae</taxon>
        <taxon>Rhodococcoides</taxon>
    </lineage>
</organism>
<evidence type="ECO:0000256" key="1">
    <source>
        <dbReference type="ARBA" id="ARBA00022679"/>
    </source>
</evidence>
<dbReference type="AlphaFoldDB" id="A0A177YBD6"/>
<sequence length="382" mass="39154">MRVAVVAGPDPGHAFPAIALCLRLIEAGDSPVLFTGSRWLVAGTEAGIDTRLLKGLAPRPEDDDMDAGQRIHARAAFISTELLPDLRDVAPDVVVSDILTAGGGIAAERLGIPWVELAPHPLYAPSKGLPPIGSGLAPGTGIRGRIRDALMRSATGRSIARGKAQRGVARESVGLPAEDPGPVARLIATIPALEVPRPDWPAEAHVVGPLLWEPTAETLSVPDGSGPVVMVAPSTAFTGAHGMLDATLEGLSGRGVRVVASMLDEPPADLPSWANAGLGRQDELLTHADVVVCGGGHGMLAKALIHGVPVVAIPGGGDQWELANRAERQGSAVVVRPPSPQAVADAVLRVIEDAAFARAAEAAAAGAADVKDPVEVCHRALG</sequence>
<evidence type="ECO:0000259" key="2">
    <source>
        <dbReference type="Pfam" id="PF06722"/>
    </source>
</evidence>
<keyword evidence="1 3" id="KW-0808">Transferase</keyword>
<dbReference type="SUPFAM" id="SSF53756">
    <property type="entry name" value="UDP-Glycosyltransferase/glycogen phosphorylase"/>
    <property type="match status" value="1"/>
</dbReference>
<dbReference type="PANTHER" id="PTHR21015">
    <property type="entry name" value="UDP-N-ACETYLGLUCOSAMINE--N-ACETYLMURAMYL-(PENTAPEPTIDE) PYROPHOSPHORYL-UNDECAPRENOL N-ACETYLGLUCOSAMINE TRANSFERASE 1"/>
    <property type="match status" value="1"/>
</dbReference>
<dbReference type="GO" id="GO:0016758">
    <property type="term" value="F:hexosyltransferase activity"/>
    <property type="evidence" value="ECO:0007669"/>
    <property type="project" value="UniProtKB-ARBA"/>
</dbReference>
<keyword evidence="4" id="KW-1185">Reference proteome</keyword>
<name>A0A177YBD6_9NOCA</name>
<feature type="domain" description="Erythromycin biosynthesis protein CIII-like C-terminal" evidence="2">
    <location>
        <begin position="283"/>
        <end position="379"/>
    </location>
</feature>
<dbReference type="PANTHER" id="PTHR21015:SF22">
    <property type="entry name" value="GLYCOSYLTRANSFERASE"/>
    <property type="match status" value="1"/>
</dbReference>
<dbReference type="Gene3D" id="3.40.50.2000">
    <property type="entry name" value="Glycogen Phosphorylase B"/>
    <property type="match status" value="2"/>
</dbReference>
<comment type="caution">
    <text evidence="3">The sequence shown here is derived from an EMBL/GenBank/DDBJ whole genome shotgun (WGS) entry which is preliminary data.</text>
</comment>
<dbReference type="RefSeq" id="WP_068428888.1">
    <property type="nucleotide sequence ID" value="NZ_LVHI01000023.1"/>
</dbReference>
<dbReference type="InterPro" id="IPR010610">
    <property type="entry name" value="EryCIII-like_C"/>
</dbReference>
<protein>
    <submittedName>
        <fullName evidence="3">Glycosyl transferase</fullName>
    </submittedName>
</protein>
<reference evidence="3 4" key="1">
    <citation type="submission" date="2016-03" db="EMBL/GenBank/DDBJ databases">
        <title>Genome sequence of Rhodococcus kyotonensis KB10.</title>
        <authorList>
            <person name="Jeong H."/>
            <person name="Hong C.E."/>
            <person name="Jo S.H."/>
            <person name="Park J.M."/>
        </authorList>
    </citation>
    <scope>NUCLEOTIDE SEQUENCE [LARGE SCALE GENOMIC DNA]</scope>
    <source>
        <strain evidence="3 4">KB10</strain>
    </source>
</reference>
<dbReference type="CDD" id="cd03784">
    <property type="entry name" value="GT1_Gtf-like"/>
    <property type="match status" value="1"/>
</dbReference>
<dbReference type="GO" id="GO:0008194">
    <property type="term" value="F:UDP-glycosyltransferase activity"/>
    <property type="evidence" value="ECO:0007669"/>
    <property type="project" value="InterPro"/>
</dbReference>
<proteinExistence type="predicted"/>
<dbReference type="Proteomes" id="UP000077519">
    <property type="component" value="Unassembled WGS sequence"/>
</dbReference>
<accession>A0A177YBD6</accession>
<gene>
    <name evidence="3" type="ORF">A3K89_08710</name>
</gene>
<dbReference type="InterPro" id="IPR002213">
    <property type="entry name" value="UDP_glucos_trans"/>
</dbReference>
<evidence type="ECO:0000313" key="3">
    <source>
        <dbReference type="EMBL" id="OAK52836.1"/>
    </source>
</evidence>
<evidence type="ECO:0000313" key="4">
    <source>
        <dbReference type="Proteomes" id="UP000077519"/>
    </source>
</evidence>
<dbReference type="EMBL" id="LVHI01000023">
    <property type="protein sequence ID" value="OAK52836.1"/>
    <property type="molecule type" value="Genomic_DNA"/>
</dbReference>
<dbReference type="Pfam" id="PF06722">
    <property type="entry name" value="EryCIII-like_C"/>
    <property type="match status" value="1"/>
</dbReference>